<evidence type="ECO:0000256" key="1">
    <source>
        <dbReference type="SAM" id="MobiDB-lite"/>
    </source>
</evidence>
<dbReference type="VEuPathDB" id="FungiDB:PABG_04650"/>
<dbReference type="InterPro" id="IPR036420">
    <property type="entry name" value="BRCT_dom_sf"/>
</dbReference>
<dbReference type="VEuPathDB" id="FungiDB:PADG_05271"/>
<feature type="region of interest" description="Disordered" evidence="1">
    <location>
        <begin position="29"/>
        <end position="48"/>
    </location>
</feature>
<proteinExistence type="predicted"/>
<dbReference type="Proteomes" id="UP000242814">
    <property type="component" value="Unassembled WGS sequence"/>
</dbReference>
<protein>
    <submittedName>
        <fullName evidence="2">Uncharacterized protein</fullName>
    </submittedName>
</protein>
<comment type="caution">
    <text evidence="2">The sequence shown here is derived from an EMBL/GenBank/DDBJ whole genome shotgun (WGS) entry which is preliminary data.</text>
</comment>
<feature type="region of interest" description="Disordered" evidence="1">
    <location>
        <begin position="132"/>
        <end position="176"/>
    </location>
</feature>
<reference evidence="2 3" key="1">
    <citation type="submission" date="2016-06" db="EMBL/GenBank/DDBJ databases">
        <authorList>
            <person name="Kjaerup R.B."/>
            <person name="Dalgaard T.S."/>
            <person name="Juul-Madsen H.R."/>
        </authorList>
    </citation>
    <scope>NUCLEOTIDE SEQUENCE [LARGE SCALE GENOMIC DNA]</scope>
    <source>
        <strain evidence="2 3">Pb300</strain>
    </source>
</reference>
<sequence>MSRNKHPLPASLRDILTNSAAATLETFDPWNSASTGHQRAEKSHVGGPRWRQVLSQKLGRQFGDDTGRGGGVGDGEWGWVSSAQCGEARRREGGSGDIRSLMGGVKKRRLHGGRVDMKQVIAKDSIDGGITEGNGAFALDDSGTGSDRNDRWPERNGFYGTPSPPKPPQGSLHPDSQLMPLASTTKGIFTNLTIYVNGSTYPLILDHKLEHLLVSNDANVTPAFARLTVTHVILGRPNKNKTGNW</sequence>
<name>A0A1D2J915_PARBR</name>
<organism evidence="2 3">
    <name type="scientific">Paracoccidioides brasiliensis</name>
    <dbReference type="NCBI Taxonomy" id="121759"/>
    <lineage>
        <taxon>Eukaryota</taxon>
        <taxon>Fungi</taxon>
        <taxon>Dikarya</taxon>
        <taxon>Ascomycota</taxon>
        <taxon>Pezizomycotina</taxon>
        <taxon>Eurotiomycetes</taxon>
        <taxon>Eurotiomycetidae</taxon>
        <taxon>Onygenales</taxon>
        <taxon>Ajellomycetaceae</taxon>
        <taxon>Paracoccidioides</taxon>
    </lineage>
</organism>
<dbReference type="EMBL" id="LZYO01000281">
    <property type="protein sequence ID" value="ODH20474.1"/>
    <property type="molecule type" value="Genomic_DNA"/>
</dbReference>
<evidence type="ECO:0000313" key="2">
    <source>
        <dbReference type="EMBL" id="ODH20474.1"/>
    </source>
</evidence>
<dbReference type="AlphaFoldDB" id="A0A1D2J915"/>
<dbReference type="Gene3D" id="3.40.50.10190">
    <property type="entry name" value="BRCT domain"/>
    <property type="match status" value="1"/>
</dbReference>
<evidence type="ECO:0000313" key="3">
    <source>
        <dbReference type="Proteomes" id="UP000242814"/>
    </source>
</evidence>
<gene>
    <name evidence="2" type="ORF">ACO22_05888</name>
</gene>
<accession>A0A1D2J915</accession>